<evidence type="ECO:0000313" key="3">
    <source>
        <dbReference type="Proteomes" id="UP000032544"/>
    </source>
</evidence>
<keyword evidence="3" id="KW-1185">Reference proteome</keyword>
<dbReference type="InterPro" id="IPR013785">
    <property type="entry name" value="Aldolase_TIM"/>
</dbReference>
<keyword evidence="1" id="KW-0704">Schiff base</keyword>
<dbReference type="Gene3D" id="3.20.20.70">
    <property type="entry name" value="Aldolase class I"/>
    <property type="match status" value="1"/>
</dbReference>
<evidence type="ECO:0000313" key="2">
    <source>
        <dbReference type="EMBL" id="KJF43309.1"/>
    </source>
</evidence>
<dbReference type="Pfam" id="PF00923">
    <property type="entry name" value="TAL_FSA"/>
    <property type="match status" value="1"/>
</dbReference>
<dbReference type="SUPFAM" id="SSF51569">
    <property type="entry name" value="Aldolase"/>
    <property type="match status" value="1"/>
</dbReference>
<dbReference type="InterPro" id="IPR001585">
    <property type="entry name" value="TAL/FSA"/>
</dbReference>
<evidence type="ECO:0008006" key="4">
    <source>
        <dbReference type="Google" id="ProtNLM"/>
    </source>
</evidence>
<dbReference type="OrthoDB" id="140919at2"/>
<dbReference type="PANTHER" id="PTHR10683">
    <property type="entry name" value="TRANSALDOLASE"/>
    <property type="match status" value="1"/>
</dbReference>
<dbReference type="AlphaFoldDB" id="A0A0D8J9B0"/>
<accession>A0A0D8J9B0</accession>
<gene>
    <name evidence="2" type="ORF">LH29_13785</name>
</gene>
<sequence>MMNEKLKEKIKQFVLQDVNESKVSAGPDPFWQGLKNTGTELWLDTGDMEEAEKNWSAEMTALTTNNSLVNNEIQKGIYDDFIEQTVEIVKDLPTEEQIVEIAFILNARHGIRLAKKFGGFVSVELHTNTAYNFNAIIDYGLRYFSICPDQFIVKVPYTATGLLGARKLRELGVKINFTLEFSARQNAMVAAITKPNYCNVFLGRIGAYIKDNELGSGSGAGERTVISAQHIVTELTKHNETPTKLIAASLRHYSQLDALAGTDVFTMPTKVAAEGKINMDGNFQSKLNEVYPVDLTDDAASYFPEKLWEVSKKELELAKSLDANLPINENELIDRVHEAECGDMFPYLSEKDYKLIADDGKIPNHQRWAQRLANGELAIDTLLNLAGLASFTADQAALDDRIRRIIGG</sequence>
<comment type="caution">
    <text evidence="2">The sequence shown here is derived from an EMBL/GenBank/DDBJ whole genome shotgun (WGS) entry which is preliminary data.</text>
</comment>
<dbReference type="GO" id="GO:0005975">
    <property type="term" value="P:carbohydrate metabolic process"/>
    <property type="evidence" value="ECO:0007669"/>
    <property type="project" value="InterPro"/>
</dbReference>
<dbReference type="EMBL" id="JRHC01000003">
    <property type="protein sequence ID" value="KJF43309.1"/>
    <property type="molecule type" value="Genomic_DNA"/>
</dbReference>
<organism evidence="2 3">
    <name type="scientific">Draconibacterium sediminis</name>
    <dbReference type="NCBI Taxonomy" id="1544798"/>
    <lineage>
        <taxon>Bacteria</taxon>
        <taxon>Pseudomonadati</taxon>
        <taxon>Bacteroidota</taxon>
        <taxon>Bacteroidia</taxon>
        <taxon>Marinilabiliales</taxon>
        <taxon>Prolixibacteraceae</taxon>
        <taxon>Draconibacterium</taxon>
    </lineage>
</organism>
<dbReference type="RefSeq" id="WP_045030551.1">
    <property type="nucleotide sequence ID" value="NZ_JRHC01000003.1"/>
</dbReference>
<reference evidence="2 3" key="1">
    <citation type="submission" date="2014-09" db="EMBL/GenBank/DDBJ databases">
        <title>Draft Genome Sequence of Draconibacterium sp. JN14CK-3.</title>
        <authorList>
            <person name="Dong C."/>
            <person name="Lai Q."/>
            <person name="Shao Z."/>
        </authorList>
    </citation>
    <scope>NUCLEOTIDE SEQUENCE [LARGE SCALE GENOMIC DNA]</scope>
    <source>
        <strain evidence="2 3">JN14CK-3</strain>
    </source>
</reference>
<dbReference type="Proteomes" id="UP000032544">
    <property type="component" value="Unassembled WGS sequence"/>
</dbReference>
<dbReference type="STRING" id="1544798.LH29_13785"/>
<name>A0A0D8J9B0_9BACT</name>
<proteinExistence type="predicted"/>
<protein>
    <recommendedName>
        <fullName evidence="4">Transaldolase</fullName>
    </recommendedName>
</protein>
<evidence type="ECO:0000256" key="1">
    <source>
        <dbReference type="ARBA" id="ARBA00023270"/>
    </source>
</evidence>